<keyword evidence="2" id="KW-1185">Reference proteome</keyword>
<organism evidence="1 2">
    <name type="scientific">Talaromyces marneffei (strain ATCC 18224 / CBS 334.59 / QM 7333)</name>
    <name type="common">Penicillium marneffei</name>
    <dbReference type="NCBI Taxonomy" id="441960"/>
    <lineage>
        <taxon>Eukaryota</taxon>
        <taxon>Fungi</taxon>
        <taxon>Dikarya</taxon>
        <taxon>Ascomycota</taxon>
        <taxon>Pezizomycotina</taxon>
        <taxon>Eurotiomycetes</taxon>
        <taxon>Eurotiomycetidae</taxon>
        <taxon>Eurotiales</taxon>
        <taxon>Trichocomaceae</taxon>
        <taxon>Talaromyces</taxon>
        <taxon>Talaromyces sect. Talaromyces</taxon>
    </lineage>
</organism>
<reference evidence="2" key="1">
    <citation type="journal article" date="2015" name="Genome Announc.">
        <title>Genome sequence of the AIDS-associated pathogen Penicillium marneffei (ATCC18224) and its near taxonomic relative Talaromyces stipitatus (ATCC10500).</title>
        <authorList>
            <person name="Nierman W.C."/>
            <person name="Fedorova-Abrams N.D."/>
            <person name="Andrianopoulos A."/>
        </authorList>
    </citation>
    <scope>NUCLEOTIDE SEQUENCE [LARGE SCALE GENOMIC DNA]</scope>
    <source>
        <strain evidence="2">ATCC 18224 / CBS 334.59 / QM 7333</strain>
    </source>
</reference>
<dbReference type="EMBL" id="DS995900">
    <property type="protein sequence ID" value="EEA25416.1"/>
    <property type="molecule type" value="Genomic_DNA"/>
</dbReference>
<evidence type="ECO:0000313" key="1">
    <source>
        <dbReference type="EMBL" id="EEA25416.1"/>
    </source>
</evidence>
<gene>
    <name evidence="1" type="ORF">PMAA_065260</name>
</gene>
<dbReference type="AlphaFoldDB" id="B6QBE0"/>
<dbReference type="PhylomeDB" id="B6QBE0"/>
<sequence length="71" mass="8122">MAICYREQWTSDVELYVPGYLALEAEGRKGEYPLTLLTAPIEGVKKQVLNRVQDPRVVMMPNDDLIERAVE</sequence>
<dbReference type="HOGENOM" id="CLU_2813196_0_0_1"/>
<name>B6QBE0_TALMQ</name>
<accession>B6QBE0</accession>
<evidence type="ECO:0000313" key="2">
    <source>
        <dbReference type="Proteomes" id="UP000001294"/>
    </source>
</evidence>
<dbReference type="VEuPathDB" id="FungiDB:PMAA_065260"/>
<proteinExistence type="predicted"/>
<dbReference type="Proteomes" id="UP000001294">
    <property type="component" value="Unassembled WGS sequence"/>
</dbReference>
<protein>
    <submittedName>
        <fullName evidence="1">Uncharacterized protein</fullName>
    </submittedName>
</protein>